<evidence type="ECO:0000256" key="9">
    <source>
        <dbReference type="ARBA" id="ARBA00022932"/>
    </source>
</evidence>
<reference evidence="18 20" key="2">
    <citation type="journal article" date="2013" name="Nature">
        <title>Insights into bilaterian evolution from three spiralian genomes.</title>
        <authorList>
            <person name="Simakov O."/>
            <person name="Marletaz F."/>
            <person name="Cho S.J."/>
            <person name="Edsinger-Gonzales E."/>
            <person name="Havlak P."/>
            <person name="Hellsten U."/>
            <person name="Kuo D.H."/>
            <person name="Larsson T."/>
            <person name="Lv J."/>
            <person name="Arendt D."/>
            <person name="Savage R."/>
            <person name="Osoegawa K."/>
            <person name="de Jong P."/>
            <person name="Grimwood J."/>
            <person name="Chapman J.A."/>
            <person name="Shapiro H."/>
            <person name="Aerts A."/>
            <person name="Otillar R.P."/>
            <person name="Terry A.Y."/>
            <person name="Boore J.L."/>
            <person name="Grigoriev I.V."/>
            <person name="Lindberg D.R."/>
            <person name="Seaver E.C."/>
            <person name="Weisblat D.A."/>
            <person name="Putnam N.H."/>
            <person name="Rokhsar D.S."/>
        </authorList>
    </citation>
    <scope>NUCLEOTIDE SEQUENCE</scope>
</reference>
<evidence type="ECO:0000256" key="7">
    <source>
        <dbReference type="ARBA" id="ARBA00022771"/>
    </source>
</evidence>
<dbReference type="InterPro" id="IPR045846">
    <property type="entry name" value="POLBc_alpha"/>
</dbReference>
<dbReference type="GO" id="GO:0006273">
    <property type="term" value="P:lagging strand elongation"/>
    <property type="evidence" value="ECO:0000318"/>
    <property type="project" value="GO_Central"/>
</dbReference>
<dbReference type="EMBL" id="KB097487">
    <property type="protein sequence ID" value="ESN96944.1"/>
    <property type="molecule type" value="Genomic_DNA"/>
</dbReference>
<dbReference type="Gene3D" id="3.30.70.2820">
    <property type="match status" value="1"/>
</dbReference>
<feature type="domain" description="DNA-directed DNA polymerase family B multifunctional" evidence="14">
    <location>
        <begin position="706"/>
        <end position="1156"/>
    </location>
</feature>
<dbReference type="FunFam" id="1.10.132.60:FF:000004">
    <property type="entry name" value="DNA polymerase"/>
    <property type="match status" value="1"/>
</dbReference>
<dbReference type="GO" id="GO:0033554">
    <property type="term" value="P:cellular response to stress"/>
    <property type="evidence" value="ECO:0007669"/>
    <property type="project" value="UniProtKB-ARBA"/>
</dbReference>
<dbReference type="InterPro" id="IPR006133">
    <property type="entry name" value="DNA-dir_DNA_pol_B_exonuc"/>
</dbReference>
<dbReference type="GO" id="GO:0003887">
    <property type="term" value="F:DNA-directed DNA polymerase activity"/>
    <property type="evidence" value="ECO:0000318"/>
    <property type="project" value="GO_Central"/>
</dbReference>
<comment type="similarity">
    <text evidence="2 12">Belongs to the DNA polymerase type-B family.</text>
</comment>
<dbReference type="EMBL" id="AMQM01006543">
    <property type="status" value="NOT_ANNOTATED_CDS"/>
    <property type="molecule type" value="Genomic_DNA"/>
</dbReference>
<dbReference type="PRINTS" id="PR00106">
    <property type="entry name" value="DNAPOLB"/>
</dbReference>
<evidence type="ECO:0000259" key="15">
    <source>
        <dbReference type="Pfam" id="PF03104"/>
    </source>
</evidence>
<gene>
    <name evidence="19" type="primary">20212633</name>
    <name evidence="18" type="ORF">HELRODRAFT_193403</name>
</gene>
<dbReference type="EC" id="2.7.7.7" evidence="12"/>
<dbReference type="Gene3D" id="3.30.420.10">
    <property type="entry name" value="Ribonuclease H-like superfamily/Ribonuclease H"/>
    <property type="match status" value="1"/>
</dbReference>
<dbReference type="InterPro" id="IPR036397">
    <property type="entry name" value="RNaseH_sf"/>
</dbReference>
<comment type="catalytic activity">
    <reaction evidence="12">
        <text>DNA(n) + a 2'-deoxyribonucleoside 5'-triphosphate = DNA(n+1) + diphosphate</text>
        <dbReference type="Rhea" id="RHEA:22508"/>
        <dbReference type="Rhea" id="RHEA-COMP:17339"/>
        <dbReference type="Rhea" id="RHEA-COMP:17340"/>
        <dbReference type="ChEBI" id="CHEBI:33019"/>
        <dbReference type="ChEBI" id="CHEBI:61560"/>
        <dbReference type="ChEBI" id="CHEBI:173112"/>
        <dbReference type="EC" id="2.7.7.7"/>
    </reaction>
</comment>
<dbReference type="InterPro" id="IPR043502">
    <property type="entry name" value="DNA/RNA_pol_sf"/>
</dbReference>
<proteinExistence type="inferred from homology"/>
<dbReference type="GO" id="GO:0003682">
    <property type="term" value="F:chromatin binding"/>
    <property type="evidence" value="ECO:0000318"/>
    <property type="project" value="GO_Central"/>
</dbReference>
<dbReference type="NCBIfam" id="TIGR00592">
    <property type="entry name" value="pol2"/>
    <property type="match status" value="1"/>
</dbReference>
<keyword evidence="3 12" id="KW-0808">Transferase</keyword>
<feature type="region of interest" description="Disordered" evidence="13">
    <location>
        <begin position="124"/>
        <end position="153"/>
    </location>
</feature>
<dbReference type="Pfam" id="PF00136">
    <property type="entry name" value="DNA_pol_B"/>
    <property type="match status" value="1"/>
</dbReference>
<evidence type="ECO:0000256" key="5">
    <source>
        <dbReference type="ARBA" id="ARBA00022705"/>
    </source>
</evidence>
<keyword evidence="11" id="KW-0539">Nucleus</keyword>
<keyword evidence="20" id="KW-1185">Reference proteome</keyword>
<sequence>MDENSDYSLARNRSKREKSDRHGRFAALAKLKEAKLAGEKFRPDILNEKNVYDEVDESEYSEIVRNRQEDDWIIDDGSGYVEDGRELFDEDIYDEPQMKNVTNVRNVSNVTNVTDFTSVTKVTNVENSSETKTQKKNPAGLATNPNIRPPNSKPSNIKSLFAAAAVKPKKKVETSADLEKDDLLMGLMEEMKKDEDIIQPTPVRLKKHKEPAFNRKITIEKEEVIELDGETPASLSSHSSSTTTAEPIIEQQQFDFDNELSWILTTEIPSTTEEKHELSYVTDDDGEKVLKMYWLDAFEDHFKHPGVVFLFGKVWVESSNCHKSCCIIVRNIERRIFILPRSKRLVNGQPTDEAISIADVYDEFNKHLSTNKLYAFEKNDVPMESDYLEVRYPATEAQIPNNVSGETFSEIFGTTTSSLEIFLIDRRLKGPCWLDIRKSKTNNPAVTWCAFELSLTRPEDVVVSSDQPCPPNICVMSLSLITYVNQQTKENEIIGASMLVNSKLPIDKPNDLMLILKNTFPLALAISKPNNCVFPFDLKEKMEKKMKKMKVEMVGCERALLTLLAIKIGKVDPDVIAGHDIAGFELDVLLHRLHKCKVSQWSKGFNNQRMIQMMFAGRLLCDVQLSARELIRCRSYDLTELTNHVLKERRKMVEEVKDVVYLFSSSEKLLDLMSCGMADCSYVFRIMCELNILPLALQITNICGNLMSRTLLGGRSERNEYLLLHAFNSKNFIVPDKIYKKAKQMEEEEEANDDDVAAAKMNKSSRRKPAYEGGLVLEPKKGFYDHFILLLDFNSLYPSIIQEYNICFTTVSSNNPVESGADGKSDEGIILNSGLPPGVLPTEIRKLVESRKQVRGLMKSCDEKSDLYLQYDIRQKALKLTANSMYGCLGFSSSRFYAKRLAALVTGKGREILLKTRDLVQAMGIEVIYGDTDSIMVNTGLTNYDEVIKLGNKIKSEVNKLYRLLEIDIDGVFKSMLLLKKKKYAALMATRLPDGSLVTKQESKGLDIVRRDWCPLAKEVGNYMLSQVFSGESREVIVENIHNKLFEVAQQVRQGLIPKELFYITKQLTRSPEDYKDIDSLPHVQVAARLNKHLARKLKAGDIIYYVICQNGTNDAATKRAYHPDELNKSDTLQIDANYYLSQQVHPVVARLCDPIEGTDAGHIAECLGLDAKSFHQTIVRRDVDGEEDGAGLAGGEVCDEEKYKDCERLTISCPSCAFVNVIESAYADETNVSSSNNNTSSQQRLTLERCGNSSCSTNLLRHGNYLKNRLTSFVRSFIRRYYDGWMRCEDVCCNFRTRKVPLAFKNGHAVCPACRKNALQCEFTEKSLYNQLCYLLTVFDVNYLDSSKADKRSTKFLKERDVEVMNELKEVIDQKMKTAEYTICTCFSDCKSPINYK</sequence>
<dbReference type="InterPro" id="IPR024647">
    <property type="entry name" value="DNA_pol_a_cat_su_N"/>
</dbReference>
<evidence type="ECO:0000256" key="12">
    <source>
        <dbReference type="RuleBase" id="RU000442"/>
    </source>
</evidence>
<dbReference type="GO" id="GO:0005658">
    <property type="term" value="C:alpha DNA polymerase:primase complex"/>
    <property type="evidence" value="ECO:0000318"/>
    <property type="project" value="GO_Central"/>
</dbReference>
<dbReference type="SUPFAM" id="SSF53098">
    <property type="entry name" value="Ribonuclease H-like"/>
    <property type="match status" value="1"/>
</dbReference>
<evidence type="ECO:0000259" key="17">
    <source>
        <dbReference type="Pfam" id="PF12254"/>
    </source>
</evidence>
<dbReference type="Pfam" id="PF12254">
    <property type="entry name" value="DNA_pol_alpha_N"/>
    <property type="match status" value="1"/>
</dbReference>
<feature type="domain" description="Zinc finger DNA-directed DNA polymerase family B alpha" evidence="16">
    <location>
        <begin position="1199"/>
        <end position="1383"/>
    </location>
</feature>
<keyword evidence="6" id="KW-0479">Metal-binding</keyword>
<evidence type="ECO:0000256" key="3">
    <source>
        <dbReference type="ARBA" id="ARBA00022679"/>
    </source>
</evidence>
<dbReference type="CTD" id="20212633"/>
<dbReference type="InterPro" id="IPR017964">
    <property type="entry name" value="DNA-dir_DNA_pol_B_CS"/>
</dbReference>
<reference evidence="19" key="3">
    <citation type="submission" date="2015-06" db="UniProtKB">
        <authorList>
            <consortium name="EnsemblMetazoa"/>
        </authorList>
    </citation>
    <scope>IDENTIFICATION</scope>
</reference>
<dbReference type="EnsemblMetazoa" id="HelroT193403">
    <property type="protein sequence ID" value="HelroP193403"/>
    <property type="gene ID" value="HelroG193403"/>
</dbReference>
<evidence type="ECO:0000256" key="4">
    <source>
        <dbReference type="ARBA" id="ARBA00022695"/>
    </source>
</evidence>
<feature type="domain" description="DNA polymerase alpha catalytic subunit N-terminal" evidence="17">
    <location>
        <begin position="28"/>
        <end position="89"/>
    </location>
</feature>
<dbReference type="Gene3D" id="2.40.50.730">
    <property type="match status" value="1"/>
</dbReference>
<dbReference type="Pfam" id="PF03104">
    <property type="entry name" value="DNA_pol_B_exo1"/>
    <property type="match status" value="1"/>
</dbReference>
<evidence type="ECO:0000256" key="2">
    <source>
        <dbReference type="ARBA" id="ARBA00005755"/>
    </source>
</evidence>
<dbReference type="InterPro" id="IPR012337">
    <property type="entry name" value="RNaseH-like_sf"/>
</dbReference>
<comment type="subcellular location">
    <subcellularLocation>
        <location evidence="1">Nucleus</location>
    </subcellularLocation>
</comment>
<dbReference type="PANTHER" id="PTHR45861">
    <property type="entry name" value="DNA POLYMERASE ALPHA CATALYTIC SUBUNIT"/>
    <property type="match status" value="1"/>
</dbReference>
<dbReference type="GO" id="GO:0003697">
    <property type="term" value="F:single-stranded DNA binding"/>
    <property type="evidence" value="ECO:0000318"/>
    <property type="project" value="GO_Central"/>
</dbReference>
<dbReference type="InterPro" id="IPR006134">
    <property type="entry name" value="DNA-dir_DNA_pol_B_multi_dom"/>
</dbReference>
<dbReference type="FunFam" id="1.10.287.690:FF:000003">
    <property type="entry name" value="DNA polymerase"/>
    <property type="match status" value="1"/>
</dbReference>
<evidence type="ECO:0000256" key="13">
    <source>
        <dbReference type="SAM" id="MobiDB-lite"/>
    </source>
</evidence>
<dbReference type="KEGG" id="hro:HELRODRAFT_193403"/>
<dbReference type="Pfam" id="PF08996">
    <property type="entry name" value="zf-DNA_Pol"/>
    <property type="match status" value="1"/>
</dbReference>
<evidence type="ECO:0000256" key="11">
    <source>
        <dbReference type="ARBA" id="ARBA00023242"/>
    </source>
</evidence>
<accession>T1FUY7</accession>
<dbReference type="Gene3D" id="1.10.132.60">
    <property type="entry name" value="DNA polymerase family B, C-terminal domain"/>
    <property type="match status" value="1"/>
</dbReference>
<dbReference type="GeneID" id="20212633"/>
<dbReference type="PROSITE" id="PS00116">
    <property type="entry name" value="DNA_POLYMERASE_B"/>
    <property type="match status" value="1"/>
</dbReference>
<evidence type="ECO:0000313" key="20">
    <source>
        <dbReference type="Proteomes" id="UP000015101"/>
    </source>
</evidence>
<dbReference type="STRING" id="6412.T1FUY7"/>
<evidence type="ECO:0000256" key="8">
    <source>
        <dbReference type="ARBA" id="ARBA00022833"/>
    </source>
</evidence>
<dbReference type="InterPro" id="IPR023211">
    <property type="entry name" value="DNA_pol_palm_dom_sf"/>
</dbReference>
<evidence type="ECO:0000313" key="19">
    <source>
        <dbReference type="EnsemblMetazoa" id="HelroP193403"/>
    </source>
</evidence>
<dbReference type="SUPFAM" id="SSF90234">
    <property type="entry name" value="Zinc finger domain of DNA polymerase-alpha"/>
    <property type="match status" value="1"/>
</dbReference>
<dbReference type="FunFam" id="3.90.1600.10:FF:000022">
    <property type="entry name" value="DNA polymerase"/>
    <property type="match status" value="1"/>
</dbReference>
<evidence type="ECO:0000256" key="6">
    <source>
        <dbReference type="ARBA" id="ARBA00022723"/>
    </source>
</evidence>
<dbReference type="GO" id="GO:1902975">
    <property type="term" value="P:mitotic DNA replication initiation"/>
    <property type="evidence" value="ECO:0007669"/>
    <property type="project" value="InterPro"/>
</dbReference>
<dbReference type="eggNOG" id="KOG0970">
    <property type="taxonomic scope" value="Eukaryota"/>
</dbReference>
<keyword evidence="7" id="KW-0863">Zinc-finger</keyword>
<dbReference type="Gene3D" id="3.90.1600.10">
    <property type="entry name" value="Palm domain of DNA polymerase"/>
    <property type="match status" value="1"/>
</dbReference>
<dbReference type="GO" id="GO:0006272">
    <property type="term" value="P:leading strand elongation"/>
    <property type="evidence" value="ECO:0000318"/>
    <property type="project" value="GO_Central"/>
</dbReference>
<evidence type="ECO:0000259" key="14">
    <source>
        <dbReference type="Pfam" id="PF00136"/>
    </source>
</evidence>
<dbReference type="Gene3D" id="1.10.287.690">
    <property type="entry name" value="Helix hairpin bin"/>
    <property type="match status" value="1"/>
</dbReference>
<evidence type="ECO:0000256" key="1">
    <source>
        <dbReference type="ARBA" id="ARBA00004123"/>
    </source>
</evidence>
<dbReference type="Gene3D" id="1.10.3200.20">
    <property type="entry name" value="DNA Polymerase alpha, zinc finger"/>
    <property type="match status" value="1"/>
</dbReference>
<dbReference type="SMART" id="SM00486">
    <property type="entry name" value="POLBc"/>
    <property type="match status" value="1"/>
</dbReference>
<dbReference type="OMA" id="MTKMNVG"/>
<dbReference type="InParanoid" id="T1FUY7"/>
<keyword evidence="4 12" id="KW-0548">Nucleotidyltransferase</keyword>
<dbReference type="GO" id="GO:0003688">
    <property type="term" value="F:DNA replication origin binding"/>
    <property type="evidence" value="ECO:0000318"/>
    <property type="project" value="GO_Central"/>
</dbReference>
<dbReference type="OrthoDB" id="6755010at2759"/>
<dbReference type="PANTHER" id="PTHR45861:SF1">
    <property type="entry name" value="DNA POLYMERASE ALPHA CATALYTIC SUBUNIT"/>
    <property type="match status" value="1"/>
</dbReference>
<dbReference type="Proteomes" id="UP000015101">
    <property type="component" value="Unassembled WGS sequence"/>
</dbReference>
<protein>
    <recommendedName>
        <fullName evidence="12">DNA polymerase</fullName>
        <ecNumber evidence="12">2.7.7.7</ecNumber>
    </recommendedName>
</protein>
<dbReference type="GO" id="GO:0008270">
    <property type="term" value="F:zinc ion binding"/>
    <property type="evidence" value="ECO:0007669"/>
    <property type="project" value="UniProtKB-KW"/>
</dbReference>
<dbReference type="FunFam" id="1.10.3200.20:FF:000001">
    <property type="entry name" value="DNA polymerase"/>
    <property type="match status" value="1"/>
</dbReference>
<dbReference type="FunCoup" id="T1FUY7">
    <property type="interactions" value="1423"/>
</dbReference>
<keyword evidence="5 12" id="KW-0235">DNA replication</keyword>
<dbReference type="InterPro" id="IPR042087">
    <property type="entry name" value="DNA_pol_B_thumb"/>
</dbReference>
<dbReference type="InterPro" id="IPR015088">
    <property type="entry name" value="Znf_DNA-dir_DNA_pol_B_alpha"/>
</dbReference>
<dbReference type="CDD" id="cd05532">
    <property type="entry name" value="POLBc_alpha"/>
    <property type="match status" value="1"/>
</dbReference>
<evidence type="ECO:0000313" key="18">
    <source>
        <dbReference type="EMBL" id="ESN96944.1"/>
    </source>
</evidence>
<dbReference type="RefSeq" id="XP_009025068.1">
    <property type="nucleotide sequence ID" value="XM_009026820.1"/>
</dbReference>
<feature type="domain" description="DNA-directed DNA polymerase family B exonuclease" evidence="15">
    <location>
        <begin position="410"/>
        <end position="640"/>
    </location>
</feature>
<reference evidence="20" key="1">
    <citation type="submission" date="2012-12" db="EMBL/GenBank/DDBJ databases">
        <authorList>
            <person name="Hellsten U."/>
            <person name="Grimwood J."/>
            <person name="Chapman J.A."/>
            <person name="Shapiro H."/>
            <person name="Aerts A."/>
            <person name="Otillar R.P."/>
            <person name="Terry A.Y."/>
            <person name="Boore J.L."/>
            <person name="Simakov O."/>
            <person name="Marletaz F."/>
            <person name="Cho S.-J."/>
            <person name="Edsinger-Gonzales E."/>
            <person name="Havlak P."/>
            <person name="Kuo D.-H."/>
            <person name="Larsson T."/>
            <person name="Lv J."/>
            <person name="Arendt D."/>
            <person name="Savage R."/>
            <person name="Osoegawa K."/>
            <person name="de Jong P."/>
            <person name="Lindberg D.R."/>
            <person name="Seaver E.C."/>
            <person name="Weisblat D.A."/>
            <person name="Putnam N.H."/>
            <person name="Grigoriev I.V."/>
            <person name="Rokhsar D.S."/>
        </authorList>
    </citation>
    <scope>NUCLEOTIDE SEQUENCE</scope>
</reference>
<organism evidence="19 20">
    <name type="scientific">Helobdella robusta</name>
    <name type="common">Californian leech</name>
    <dbReference type="NCBI Taxonomy" id="6412"/>
    <lineage>
        <taxon>Eukaryota</taxon>
        <taxon>Metazoa</taxon>
        <taxon>Spiralia</taxon>
        <taxon>Lophotrochozoa</taxon>
        <taxon>Annelida</taxon>
        <taxon>Clitellata</taxon>
        <taxon>Hirudinea</taxon>
        <taxon>Rhynchobdellida</taxon>
        <taxon>Glossiphoniidae</taxon>
        <taxon>Helobdella</taxon>
    </lineage>
</organism>
<feature type="region of interest" description="Disordered" evidence="13">
    <location>
        <begin position="1"/>
        <end position="22"/>
    </location>
</feature>
<evidence type="ECO:0000259" key="16">
    <source>
        <dbReference type="Pfam" id="PF08996"/>
    </source>
</evidence>
<keyword evidence="9 12" id="KW-0239">DNA-directed DNA polymerase</keyword>
<name>T1FUY7_HELRO</name>
<dbReference type="HOGENOM" id="CLU_001718_0_0_1"/>
<dbReference type="InterPro" id="IPR038256">
    <property type="entry name" value="Pol_alpha_znc_sf"/>
</dbReference>
<dbReference type="SUPFAM" id="SSF56672">
    <property type="entry name" value="DNA/RNA polymerases"/>
    <property type="match status" value="1"/>
</dbReference>
<keyword evidence="8" id="KW-0862">Zinc</keyword>
<evidence type="ECO:0000256" key="10">
    <source>
        <dbReference type="ARBA" id="ARBA00023125"/>
    </source>
</evidence>
<keyword evidence="10 12" id="KW-0238">DNA-binding</keyword>
<dbReference type="GO" id="GO:0000166">
    <property type="term" value="F:nucleotide binding"/>
    <property type="evidence" value="ECO:0007669"/>
    <property type="project" value="InterPro"/>
</dbReference>
<dbReference type="InterPro" id="IPR006172">
    <property type="entry name" value="DNA-dir_DNA_pol_B"/>
</dbReference>
<dbReference type="CDD" id="cd05776">
    <property type="entry name" value="DNA_polB_alpha_exo"/>
    <property type="match status" value="1"/>
</dbReference>